<dbReference type="Pfam" id="PF00501">
    <property type="entry name" value="AMP-binding"/>
    <property type="match status" value="1"/>
</dbReference>
<keyword evidence="2" id="KW-0597">Phosphoprotein</keyword>
<reference evidence="5 6" key="1">
    <citation type="submission" date="2023-04" db="EMBL/GenBank/DDBJ databases">
        <title>Genome of Basidiobolus ranarum AG-B5.</title>
        <authorList>
            <person name="Stajich J.E."/>
            <person name="Carter-House D."/>
            <person name="Gryganskyi A."/>
        </authorList>
    </citation>
    <scope>NUCLEOTIDE SEQUENCE [LARGE SCALE GENOMIC DNA]</scope>
    <source>
        <strain evidence="5 6">AG-B5</strain>
    </source>
</reference>
<dbReference type="SUPFAM" id="SSF52777">
    <property type="entry name" value="CoA-dependent acyltransferases"/>
    <property type="match status" value="1"/>
</dbReference>
<dbReference type="PANTHER" id="PTHR45527">
    <property type="entry name" value="NONRIBOSOMAL PEPTIDE SYNTHETASE"/>
    <property type="match status" value="1"/>
</dbReference>
<dbReference type="Gene3D" id="3.30.559.10">
    <property type="entry name" value="Chloramphenicol acetyltransferase-like domain"/>
    <property type="match status" value="1"/>
</dbReference>
<dbReference type="Proteomes" id="UP001479436">
    <property type="component" value="Unassembled WGS sequence"/>
</dbReference>
<dbReference type="InterPro" id="IPR023213">
    <property type="entry name" value="CAT-like_dom_sf"/>
</dbReference>
<dbReference type="InterPro" id="IPR000873">
    <property type="entry name" value="AMP-dep_synth/lig_dom"/>
</dbReference>
<dbReference type="CDD" id="cd19531">
    <property type="entry name" value="LCL_NRPS-like"/>
    <property type="match status" value="1"/>
</dbReference>
<evidence type="ECO:0000313" key="6">
    <source>
        <dbReference type="Proteomes" id="UP001479436"/>
    </source>
</evidence>
<evidence type="ECO:0000313" key="5">
    <source>
        <dbReference type="EMBL" id="KAK9660136.1"/>
    </source>
</evidence>
<dbReference type="Pfam" id="PF00668">
    <property type="entry name" value="Condensation"/>
    <property type="match status" value="1"/>
</dbReference>
<feature type="domain" description="Condensation" evidence="4">
    <location>
        <begin position="2"/>
        <end position="197"/>
    </location>
</feature>
<feature type="domain" description="AMP-dependent synthetase/ligase" evidence="3">
    <location>
        <begin position="217"/>
        <end position="316"/>
    </location>
</feature>
<keyword evidence="6" id="KW-1185">Reference proteome</keyword>
<dbReference type="Gene3D" id="3.30.559.30">
    <property type="entry name" value="Nonribosomal peptide synthetase, condensation domain"/>
    <property type="match status" value="1"/>
</dbReference>
<organism evidence="5 6">
    <name type="scientific">Basidiobolus ranarum</name>
    <dbReference type="NCBI Taxonomy" id="34480"/>
    <lineage>
        <taxon>Eukaryota</taxon>
        <taxon>Fungi</taxon>
        <taxon>Fungi incertae sedis</taxon>
        <taxon>Zoopagomycota</taxon>
        <taxon>Entomophthoromycotina</taxon>
        <taxon>Basidiobolomycetes</taxon>
        <taxon>Basidiobolales</taxon>
        <taxon>Basidiobolaceae</taxon>
        <taxon>Basidiobolus</taxon>
    </lineage>
</organism>
<dbReference type="SUPFAM" id="SSF56801">
    <property type="entry name" value="Acetyl-CoA synthetase-like"/>
    <property type="match status" value="1"/>
</dbReference>
<evidence type="ECO:0000259" key="4">
    <source>
        <dbReference type="Pfam" id="PF00668"/>
    </source>
</evidence>
<keyword evidence="1" id="KW-0596">Phosphopantetheine</keyword>
<comment type="caution">
    <text evidence="5">The sequence shown here is derived from an EMBL/GenBank/DDBJ whole genome shotgun (WGS) entry which is preliminary data.</text>
</comment>
<proteinExistence type="predicted"/>
<gene>
    <name evidence="5" type="ORF">K7432_018261</name>
</gene>
<protein>
    <recommendedName>
        <fullName evidence="7">Non-ribosomal peptide synthetase</fullName>
    </recommendedName>
</protein>
<name>A0ABR2VJA9_9FUNG</name>
<dbReference type="Gene3D" id="3.40.50.980">
    <property type="match status" value="2"/>
</dbReference>
<dbReference type="PANTHER" id="PTHR45527:SF1">
    <property type="entry name" value="FATTY ACID SYNTHASE"/>
    <property type="match status" value="1"/>
</dbReference>
<accession>A0ABR2VJA9</accession>
<evidence type="ECO:0000256" key="1">
    <source>
        <dbReference type="ARBA" id="ARBA00022450"/>
    </source>
</evidence>
<evidence type="ECO:0000259" key="3">
    <source>
        <dbReference type="Pfam" id="PF00501"/>
    </source>
</evidence>
<evidence type="ECO:0000256" key="2">
    <source>
        <dbReference type="ARBA" id="ARBA00022553"/>
    </source>
</evidence>
<evidence type="ECO:0008006" key="7">
    <source>
        <dbReference type="Google" id="ProtNLM"/>
    </source>
</evidence>
<sequence>MTLLAAFEILLYKYTGQDDIAVGSPIANRNRKEIEGLIGFFVNTQVIRVKMDHELTFNELLARVKDVTLGAYSHQDIPFEQVVAELQPERDLSRNPLVQVMFALQDASFDNFKFNDITATPFKTGEIATRFDLEVHFWRNGDGLKADFIYSTDLFSSDTIFRMVSDLRKILRVAVEKPDQAIGTLQLVDHMERENLLVTMNMTATDYPRNSSIVDIFEHQVRNTPDAVGVIHNDEQLTYLELHQMSNKLASYLVTLGVNLESSVAICMERSPFMIVALLAVLKAGGGYIPLDPQYPADRLRFILEDTKSDIVICQKSTVFAIPIGDYNIISLDENISSIMELSEELELPRES</sequence>
<dbReference type="EMBL" id="JASJQH010012327">
    <property type="protein sequence ID" value="KAK9660136.1"/>
    <property type="molecule type" value="Genomic_DNA"/>
</dbReference>
<dbReference type="InterPro" id="IPR001242">
    <property type="entry name" value="Condensation_dom"/>
</dbReference>